<reference evidence="5 7" key="2">
    <citation type="submission" date="2019-11" db="EMBL/GenBank/DDBJ databases">
        <title>Green- and brown-colored morphotypes of Chlorobia in the stratified aquatic ecosystems of Kandalaksha Gulf (White Sea): A model for study of the accessory genome evolution.</title>
        <authorList>
            <person name="Grouzdev D.S."/>
        </authorList>
    </citation>
    <scope>NUCLEOTIDE SEQUENCE [LARGE SCALE GENOMIC DNA]</scope>
    <source>
        <strain evidence="5 7">ZM</strain>
    </source>
</reference>
<evidence type="ECO:0000313" key="5">
    <source>
        <dbReference type="EMBL" id="MWV55093.1"/>
    </source>
</evidence>
<dbReference type="PANTHER" id="PTHR16222">
    <property type="entry name" value="ADP-RIBOSYLGLYCOHYDROLASE"/>
    <property type="match status" value="1"/>
</dbReference>
<evidence type="ECO:0000256" key="2">
    <source>
        <dbReference type="ARBA" id="ARBA00022801"/>
    </source>
</evidence>
<organism evidence="4 6">
    <name type="scientific">Chlorobium phaeovibrioides</name>
    <dbReference type="NCBI Taxonomy" id="1094"/>
    <lineage>
        <taxon>Bacteria</taxon>
        <taxon>Pseudomonadati</taxon>
        <taxon>Chlorobiota</taxon>
        <taxon>Chlorobiia</taxon>
        <taxon>Chlorobiales</taxon>
        <taxon>Chlorobiaceae</taxon>
        <taxon>Chlorobium/Pelodictyon group</taxon>
        <taxon>Chlorobium</taxon>
    </lineage>
</organism>
<keyword evidence="2 4" id="KW-0378">Hydrolase</keyword>
<evidence type="ECO:0000256" key="1">
    <source>
        <dbReference type="ARBA" id="ARBA00010702"/>
    </source>
</evidence>
<dbReference type="Pfam" id="PF03747">
    <property type="entry name" value="ADP_ribosyl_GH"/>
    <property type="match status" value="1"/>
</dbReference>
<protein>
    <submittedName>
        <fullName evidence="4">ADP-ribosylglycohydrolase family protein</fullName>
    </submittedName>
</protein>
<keyword evidence="3" id="KW-0460">Magnesium</keyword>
<evidence type="ECO:0000256" key="3">
    <source>
        <dbReference type="PIRSR" id="PIRSR605502-1"/>
    </source>
</evidence>
<evidence type="ECO:0000313" key="6">
    <source>
        <dbReference type="Proteomes" id="UP000327458"/>
    </source>
</evidence>
<feature type="binding site" evidence="3">
    <location>
        <position position="252"/>
    </location>
    <ligand>
        <name>Mg(2+)</name>
        <dbReference type="ChEBI" id="CHEBI:18420"/>
        <label>1</label>
    </ligand>
</feature>
<evidence type="ECO:0000313" key="7">
    <source>
        <dbReference type="Proteomes" id="UP000489351"/>
    </source>
</evidence>
<dbReference type="InterPro" id="IPR005502">
    <property type="entry name" value="Ribosyl_crysJ1"/>
</dbReference>
<reference evidence="4 6" key="1">
    <citation type="submission" date="2019-07" db="EMBL/GenBank/DDBJ databases">
        <title>Draft genome Sequence of Chlorobium phaeovibrioides sp. strain PhvTcv-s14, from the Phylum Chlorobi.</title>
        <authorList>
            <person name="Babenko V."/>
            <person name="Boldyreva D."/>
            <person name="Kanygina A."/>
            <person name="Selezneva O."/>
            <person name="Akopiyan T."/>
            <person name="Lunina O."/>
        </authorList>
    </citation>
    <scope>NUCLEOTIDE SEQUENCE [LARGE SCALE GENOMIC DNA]</scope>
    <source>
        <strain evidence="4 6">GrTcv12</strain>
    </source>
</reference>
<dbReference type="EMBL" id="VMRG01000001">
    <property type="protein sequence ID" value="KAA6231746.1"/>
    <property type="molecule type" value="Genomic_DNA"/>
</dbReference>
<dbReference type="InterPro" id="IPR036705">
    <property type="entry name" value="Ribosyl_crysJ1_sf"/>
</dbReference>
<dbReference type="Proteomes" id="UP000327458">
    <property type="component" value="Unassembled WGS sequence"/>
</dbReference>
<comment type="similarity">
    <text evidence="1">Belongs to the ADP-ribosylglycohydrolase family.</text>
</comment>
<evidence type="ECO:0000313" key="4">
    <source>
        <dbReference type="EMBL" id="KAA6231746.1"/>
    </source>
</evidence>
<feature type="binding site" evidence="3">
    <location>
        <position position="250"/>
    </location>
    <ligand>
        <name>Mg(2+)</name>
        <dbReference type="ChEBI" id="CHEBI:18420"/>
        <label>1</label>
    </ligand>
</feature>
<dbReference type="Proteomes" id="UP000489351">
    <property type="component" value="Unassembled WGS sequence"/>
</dbReference>
<comment type="caution">
    <text evidence="4">The sequence shown here is derived from an EMBL/GenBank/DDBJ whole genome shotgun (WGS) entry which is preliminary data.</text>
</comment>
<dbReference type="AlphaFoldDB" id="A0A5M8I897"/>
<name>A0A5M8I897_CHLPH</name>
<feature type="binding site" evidence="3">
    <location>
        <position position="61"/>
    </location>
    <ligand>
        <name>Mg(2+)</name>
        <dbReference type="ChEBI" id="CHEBI:18420"/>
        <label>1</label>
    </ligand>
</feature>
<dbReference type="RefSeq" id="WP_151419024.1">
    <property type="nucleotide sequence ID" value="NZ_VMRG01000001.1"/>
</dbReference>
<keyword evidence="3" id="KW-0479">Metal-binding</keyword>
<keyword evidence="7" id="KW-1185">Reference proteome</keyword>
<dbReference type="InterPro" id="IPR050792">
    <property type="entry name" value="ADP-ribosylglycohydrolase"/>
</dbReference>
<feature type="binding site" evidence="3">
    <location>
        <position position="62"/>
    </location>
    <ligand>
        <name>Mg(2+)</name>
        <dbReference type="ChEBI" id="CHEBI:18420"/>
        <label>1</label>
    </ligand>
</feature>
<dbReference type="SUPFAM" id="SSF101478">
    <property type="entry name" value="ADP-ribosylglycohydrolase"/>
    <property type="match status" value="1"/>
</dbReference>
<gene>
    <name evidence="4" type="ORF">FP507_00445</name>
    <name evidence="5" type="ORF">GJ685_08505</name>
</gene>
<dbReference type="GO" id="GO:0046872">
    <property type="term" value="F:metal ion binding"/>
    <property type="evidence" value="ECO:0007669"/>
    <property type="project" value="UniProtKB-KW"/>
</dbReference>
<dbReference type="PANTHER" id="PTHR16222:SF24">
    <property type="entry name" value="ADP-RIBOSYLHYDROLASE ARH3"/>
    <property type="match status" value="1"/>
</dbReference>
<feature type="binding site" evidence="3">
    <location>
        <position position="253"/>
    </location>
    <ligand>
        <name>Mg(2+)</name>
        <dbReference type="ChEBI" id="CHEBI:18420"/>
        <label>1</label>
    </ligand>
</feature>
<proteinExistence type="inferred from homology"/>
<accession>A0A5M8I897</accession>
<dbReference type="GO" id="GO:0016787">
    <property type="term" value="F:hydrolase activity"/>
    <property type="evidence" value="ECO:0007669"/>
    <property type="project" value="UniProtKB-KW"/>
</dbReference>
<feature type="binding site" evidence="3">
    <location>
        <position position="60"/>
    </location>
    <ligand>
        <name>Mg(2+)</name>
        <dbReference type="ChEBI" id="CHEBI:18420"/>
        <label>1</label>
    </ligand>
</feature>
<dbReference type="EMBL" id="WUBZ01000042">
    <property type="protein sequence ID" value="MWV55093.1"/>
    <property type="molecule type" value="Genomic_DNA"/>
</dbReference>
<comment type="cofactor">
    <cofactor evidence="3">
        <name>Mg(2+)</name>
        <dbReference type="ChEBI" id="CHEBI:18420"/>
    </cofactor>
    <text evidence="3">Binds 2 magnesium ions per subunit.</text>
</comment>
<sequence>MKKTTVTGRAEGALMGQFAGDALGGQVEFLAPDIITARFPSGLREIRDGGTWNTIAGQPTDDSEMALMLAASLVGHPSYSEERAMAGYRWWWRSAPFDHGLTIMAAMGGHPDETSQANGAMMRVSPLAVFGAGHCLEDTARWAIRDAALTHPHPVCLEANALYAMAIAHAIRTGPTPEELYAELLLWAGERKLDPSLESAIRAAAVEPPQNYGEPVAGWVLVAFQNALYRLLHAESFEEGVVETVMEGYDSDTNAAICGALLGSVYGIESVPEQWRHAVLNCRPEAGSPGVHRPRPKELWPVDVLELAHQLAQDA</sequence>
<dbReference type="Gene3D" id="1.10.4080.10">
    <property type="entry name" value="ADP-ribosylation/Crystallin J1"/>
    <property type="match status" value="1"/>
</dbReference>